<feature type="compositionally biased region" description="Basic and acidic residues" evidence="1">
    <location>
        <begin position="60"/>
        <end position="80"/>
    </location>
</feature>
<feature type="compositionally biased region" description="Basic and acidic residues" evidence="1">
    <location>
        <begin position="90"/>
        <end position="99"/>
    </location>
</feature>
<proteinExistence type="predicted"/>
<feature type="region of interest" description="Disordered" evidence="1">
    <location>
        <begin position="112"/>
        <end position="156"/>
    </location>
</feature>
<feature type="compositionally biased region" description="Basic and acidic residues" evidence="1">
    <location>
        <begin position="1"/>
        <end position="17"/>
    </location>
</feature>
<dbReference type="EMBL" id="CADEAL010002300">
    <property type="protein sequence ID" value="CAB1439546.1"/>
    <property type="molecule type" value="Genomic_DNA"/>
</dbReference>
<feature type="compositionally biased region" description="Low complexity" evidence="1">
    <location>
        <begin position="27"/>
        <end position="45"/>
    </location>
</feature>
<gene>
    <name evidence="2" type="ORF">PLEPLA_LOCUS27329</name>
</gene>
<evidence type="ECO:0000313" key="2">
    <source>
        <dbReference type="EMBL" id="CAB1439546.1"/>
    </source>
</evidence>
<evidence type="ECO:0000256" key="1">
    <source>
        <dbReference type="SAM" id="MobiDB-lite"/>
    </source>
</evidence>
<sequence>MSMVRDLDPDQLGRDIPEETMAEGRGSRYSSPPGGHRSSRPTQQQYRDRQPYVRRPQQYQDHRTYEPRPGPEGRHPDYPEQRGYSGAKRMVRDRYPDQRGRDILEEIMAEGREEQYHHRRPYVRPTQQYYEHRTYEPRPGPEGRHPDYPEQRGYSGAKRMVKGISRAIRSHLKPQTKE</sequence>
<comment type="caution">
    <text evidence="2">The sequence shown here is derived from an EMBL/GenBank/DDBJ whole genome shotgun (WGS) entry which is preliminary data.</text>
</comment>
<name>A0A9N7UZS4_PLEPL</name>
<feature type="region of interest" description="Disordered" evidence="1">
    <location>
        <begin position="1"/>
        <end position="99"/>
    </location>
</feature>
<evidence type="ECO:0000313" key="3">
    <source>
        <dbReference type="Proteomes" id="UP001153269"/>
    </source>
</evidence>
<dbReference type="Proteomes" id="UP001153269">
    <property type="component" value="Unassembled WGS sequence"/>
</dbReference>
<organism evidence="2 3">
    <name type="scientific">Pleuronectes platessa</name>
    <name type="common">European plaice</name>
    <dbReference type="NCBI Taxonomy" id="8262"/>
    <lineage>
        <taxon>Eukaryota</taxon>
        <taxon>Metazoa</taxon>
        <taxon>Chordata</taxon>
        <taxon>Craniata</taxon>
        <taxon>Vertebrata</taxon>
        <taxon>Euteleostomi</taxon>
        <taxon>Actinopterygii</taxon>
        <taxon>Neopterygii</taxon>
        <taxon>Teleostei</taxon>
        <taxon>Neoteleostei</taxon>
        <taxon>Acanthomorphata</taxon>
        <taxon>Carangaria</taxon>
        <taxon>Pleuronectiformes</taxon>
        <taxon>Pleuronectoidei</taxon>
        <taxon>Pleuronectidae</taxon>
        <taxon>Pleuronectes</taxon>
    </lineage>
</organism>
<reference evidence="2" key="1">
    <citation type="submission" date="2020-03" db="EMBL/GenBank/DDBJ databases">
        <authorList>
            <person name="Weist P."/>
        </authorList>
    </citation>
    <scope>NUCLEOTIDE SEQUENCE</scope>
</reference>
<dbReference type="AlphaFoldDB" id="A0A9N7UZS4"/>
<accession>A0A9N7UZS4</accession>
<feature type="compositionally biased region" description="Basic and acidic residues" evidence="1">
    <location>
        <begin position="130"/>
        <end position="150"/>
    </location>
</feature>
<protein>
    <submittedName>
        <fullName evidence="2">Uncharacterized protein</fullName>
    </submittedName>
</protein>
<keyword evidence="3" id="KW-1185">Reference proteome</keyword>